<feature type="domain" description="HTH lysR-type" evidence="5">
    <location>
        <begin position="12"/>
        <end position="69"/>
    </location>
</feature>
<dbReference type="SUPFAM" id="SSF53850">
    <property type="entry name" value="Periplasmic binding protein-like II"/>
    <property type="match status" value="1"/>
</dbReference>
<comment type="caution">
    <text evidence="6">The sequence shown here is derived from an EMBL/GenBank/DDBJ whole genome shotgun (WGS) entry which is preliminary data.</text>
</comment>
<dbReference type="InterPro" id="IPR000847">
    <property type="entry name" value="LysR_HTH_N"/>
</dbReference>
<dbReference type="EMBL" id="QEXO01000003">
    <property type="protein sequence ID" value="PWE13940.1"/>
    <property type="molecule type" value="Genomic_DNA"/>
</dbReference>
<name>A0A2U2BIV2_ALCFA</name>
<reference evidence="6 7" key="2">
    <citation type="submission" date="2018-05" db="EMBL/GenBank/DDBJ databases">
        <authorList>
            <person name="Lanie J.A."/>
            <person name="Ng W.-L."/>
            <person name="Kazmierczak K.M."/>
            <person name="Andrzejewski T.M."/>
            <person name="Davidsen T.M."/>
            <person name="Wayne K.J."/>
            <person name="Tettelin H."/>
            <person name="Glass J.I."/>
            <person name="Rusch D."/>
            <person name="Podicherti R."/>
            <person name="Tsui H.-C.T."/>
            <person name="Winkler M.E."/>
        </authorList>
    </citation>
    <scope>NUCLEOTIDE SEQUENCE [LARGE SCALE GENOMIC DNA]</scope>
    <source>
        <strain evidence="6 7">YBY</strain>
    </source>
</reference>
<dbReference type="InterPro" id="IPR050389">
    <property type="entry name" value="LysR-type_TF"/>
</dbReference>
<protein>
    <submittedName>
        <fullName evidence="6">Transcriptional regulator</fullName>
    </submittedName>
</protein>
<dbReference type="STRING" id="511.UZ73_12610"/>
<dbReference type="InterPro" id="IPR005119">
    <property type="entry name" value="LysR_subst-bd"/>
</dbReference>
<dbReference type="AlphaFoldDB" id="A0A2U2BIV2"/>
<dbReference type="Gene3D" id="1.10.10.10">
    <property type="entry name" value="Winged helix-like DNA-binding domain superfamily/Winged helix DNA-binding domain"/>
    <property type="match status" value="1"/>
</dbReference>
<dbReference type="SUPFAM" id="SSF46785">
    <property type="entry name" value="Winged helix' DNA-binding domain"/>
    <property type="match status" value="1"/>
</dbReference>
<dbReference type="Proteomes" id="UP000245216">
    <property type="component" value="Unassembled WGS sequence"/>
</dbReference>
<evidence type="ECO:0000313" key="6">
    <source>
        <dbReference type="EMBL" id="PWE13940.1"/>
    </source>
</evidence>
<evidence type="ECO:0000259" key="5">
    <source>
        <dbReference type="PROSITE" id="PS50931"/>
    </source>
</evidence>
<evidence type="ECO:0000256" key="3">
    <source>
        <dbReference type="ARBA" id="ARBA00023125"/>
    </source>
</evidence>
<evidence type="ECO:0000256" key="1">
    <source>
        <dbReference type="ARBA" id="ARBA00009437"/>
    </source>
</evidence>
<dbReference type="Gene3D" id="3.40.190.10">
    <property type="entry name" value="Periplasmic binding protein-like II"/>
    <property type="match status" value="2"/>
</dbReference>
<keyword evidence="3" id="KW-0238">DNA-binding</keyword>
<dbReference type="GO" id="GO:0003700">
    <property type="term" value="F:DNA-binding transcription factor activity"/>
    <property type="evidence" value="ECO:0007669"/>
    <property type="project" value="InterPro"/>
</dbReference>
<dbReference type="InterPro" id="IPR036390">
    <property type="entry name" value="WH_DNA-bd_sf"/>
</dbReference>
<dbReference type="PANTHER" id="PTHR30118:SF15">
    <property type="entry name" value="TRANSCRIPTIONAL REGULATORY PROTEIN"/>
    <property type="match status" value="1"/>
</dbReference>
<dbReference type="InterPro" id="IPR036388">
    <property type="entry name" value="WH-like_DNA-bd_sf"/>
</dbReference>
<sequence>MASINIANIRRMDLNLLLVFQCLMNERSVTKAANALFLTQGAVSASLRKLRVVFNDELFTRGSHGMTPTHRALEIAPQISEALKSISALVTSDQEFDPSRSSRVFRIALSDDLENMLAKRMIRMADEQGWTISFSFYQTNSYLWPQSMVEHGADLAICSSPKFLSTMHKSQVLFSASYICVYDKEATQFSTPMSKQEYLYARHGRVSFDGLRGFVDELFDAERLQRKVKASFTHFSGAINAIIGSPLVLTMPDYAARSFAECNSRLAVSPVPLRVPSFVVSMIWDINKEHDEENRWLRRFVLELTEPVSA</sequence>
<organism evidence="6 7">
    <name type="scientific">Alcaligenes faecalis</name>
    <dbReference type="NCBI Taxonomy" id="511"/>
    <lineage>
        <taxon>Bacteria</taxon>
        <taxon>Pseudomonadati</taxon>
        <taxon>Pseudomonadota</taxon>
        <taxon>Betaproteobacteria</taxon>
        <taxon>Burkholderiales</taxon>
        <taxon>Alcaligenaceae</taxon>
        <taxon>Alcaligenes</taxon>
    </lineage>
</organism>
<dbReference type="Pfam" id="PF03466">
    <property type="entry name" value="LysR_substrate"/>
    <property type="match status" value="1"/>
</dbReference>
<dbReference type="PROSITE" id="PS50931">
    <property type="entry name" value="HTH_LYSR"/>
    <property type="match status" value="1"/>
</dbReference>
<dbReference type="PRINTS" id="PR00039">
    <property type="entry name" value="HTHLYSR"/>
</dbReference>
<comment type="similarity">
    <text evidence="1">Belongs to the LysR transcriptional regulatory family.</text>
</comment>
<dbReference type="PANTHER" id="PTHR30118">
    <property type="entry name" value="HTH-TYPE TRANSCRIPTIONAL REGULATOR LEUO-RELATED"/>
    <property type="match status" value="1"/>
</dbReference>
<dbReference type="Pfam" id="PF00126">
    <property type="entry name" value="HTH_1"/>
    <property type="match status" value="1"/>
</dbReference>
<keyword evidence="4" id="KW-0804">Transcription</keyword>
<reference evidence="6 7" key="1">
    <citation type="submission" date="2018-05" db="EMBL/GenBank/DDBJ databases">
        <title>Genome Sequence of an Efficient Indole-Degrading Bacterium, Alcaligenes sp.YBY.</title>
        <authorList>
            <person name="Yang B."/>
        </authorList>
    </citation>
    <scope>NUCLEOTIDE SEQUENCE [LARGE SCALE GENOMIC DNA]</scope>
    <source>
        <strain evidence="6 7">YBY</strain>
    </source>
</reference>
<evidence type="ECO:0000313" key="7">
    <source>
        <dbReference type="Proteomes" id="UP000245216"/>
    </source>
</evidence>
<gene>
    <name evidence="6" type="ORF">DF183_12320</name>
</gene>
<accession>A0A2U2BIV2</accession>
<evidence type="ECO:0000256" key="4">
    <source>
        <dbReference type="ARBA" id="ARBA00023163"/>
    </source>
</evidence>
<proteinExistence type="inferred from homology"/>
<keyword evidence="2" id="KW-0805">Transcription regulation</keyword>
<evidence type="ECO:0000256" key="2">
    <source>
        <dbReference type="ARBA" id="ARBA00023015"/>
    </source>
</evidence>
<dbReference type="GO" id="GO:0003677">
    <property type="term" value="F:DNA binding"/>
    <property type="evidence" value="ECO:0007669"/>
    <property type="project" value="UniProtKB-KW"/>
</dbReference>